<evidence type="ECO:0000256" key="1">
    <source>
        <dbReference type="PROSITE-ProRule" id="PRU00169"/>
    </source>
</evidence>
<feature type="modified residue" description="4-aspartylphosphate" evidence="1">
    <location>
        <position position="64"/>
    </location>
</feature>
<dbReference type="InterPro" id="IPR001789">
    <property type="entry name" value="Sig_transdc_resp-reg_receiver"/>
</dbReference>
<dbReference type="SUPFAM" id="SSF52172">
    <property type="entry name" value="CheY-like"/>
    <property type="match status" value="1"/>
</dbReference>
<reference evidence="3" key="1">
    <citation type="submission" date="2020-10" db="EMBL/GenBank/DDBJ databases">
        <authorList>
            <person name="Gilroy R."/>
        </authorList>
    </citation>
    <scope>NUCLEOTIDE SEQUENCE</scope>
    <source>
        <strain evidence="3">ChiW3-316</strain>
    </source>
</reference>
<dbReference type="PROSITE" id="PS50110">
    <property type="entry name" value="RESPONSE_REGULATORY"/>
    <property type="match status" value="1"/>
</dbReference>
<comment type="caution">
    <text evidence="3">The sequence shown here is derived from an EMBL/GenBank/DDBJ whole genome shotgun (WGS) entry which is preliminary data.</text>
</comment>
<accession>A0A9D1M3U5</accession>
<evidence type="ECO:0000259" key="2">
    <source>
        <dbReference type="PROSITE" id="PS50110"/>
    </source>
</evidence>
<gene>
    <name evidence="3" type="ORF">IAD20_03330</name>
</gene>
<dbReference type="PANTHER" id="PTHR43228:SF1">
    <property type="entry name" value="TWO-COMPONENT RESPONSE REGULATOR ARR22"/>
    <property type="match status" value="1"/>
</dbReference>
<dbReference type="InterPro" id="IPR052048">
    <property type="entry name" value="ST_Response_Regulator"/>
</dbReference>
<dbReference type="InterPro" id="IPR011006">
    <property type="entry name" value="CheY-like_superfamily"/>
</dbReference>
<dbReference type="GO" id="GO:0000160">
    <property type="term" value="P:phosphorelay signal transduction system"/>
    <property type="evidence" value="ECO:0007669"/>
    <property type="project" value="InterPro"/>
</dbReference>
<dbReference type="SMART" id="SM00448">
    <property type="entry name" value="REC"/>
    <property type="match status" value="1"/>
</dbReference>
<dbReference type="AlphaFoldDB" id="A0A9D1M3U5"/>
<keyword evidence="1" id="KW-0597">Phosphoprotein</keyword>
<reference evidence="3" key="2">
    <citation type="journal article" date="2021" name="PeerJ">
        <title>Extensive microbial diversity within the chicken gut microbiome revealed by metagenomics and culture.</title>
        <authorList>
            <person name="Gilroy R."/>
            <person name="Ravi A."/>
            <person name="Getino M."/>
            <person name="Pursley I."/>
            <person name="Horton D.L."/>
            <person name="Alikhan N.F."/>
            <person name="Baker D."/>
            <person name="Gharbi K."/>
            <person name="Hall N."/>
            <person name="Watson M."/>
            <person name="Adriaenssens E.M."/>
            <person name="Foster-Nyarko E."/>
            <person name="Jarju S."/>
            <person name="Secka A."/>
            <person name="Antonio M."/>
            <person name="Oren A."/>
            <person name="Chaudhuri R.R."/>
            <person name="La Ragione R."/>
            <person name="Hildebrand F."/>
            <person name="Pallen M.J."/>
        </authorList>
    </citation>
    <scope>NUCLEOTIDE SEQUENCE</scope>
    <source>
        <strain evidence="3">ChiW3-316</strain>
    </source>
</reference>
<evidence type="ECO:0000313" key="4">
    <source>
        <dbReference type="Proteomes" id="UP000824107"/>
    </source>
</evidence>
<dbReference type="Proteomes" id="UP000824107">
    <property type="component" value="Unassembled WGS sequence"/>
</dbReference>
<dbReference type="EMBL" id="DVNC01000023">
    <property type="protein sequence ID" value="HIU53094.1"/>
    <property type="molecule type" value="Genomic_DNA"/>
</dbReference>
<dbReference type="Pfam" id="PF00072">
    <property type="entry name" value="Response_reg"/>
    <property type="match status" value="1"/>
</dbReference>
<sequence length="139" mass="15845">MAITNRIHDLEMMTCLIVDDDKFSRTFIKNALYQIGIKTIKEATTAKEAVELLNSYKIDIILLDQQMPDKSGIELVQEFRQHPASEVNSIPIIMITVDTKEKTVLDAKNLGIREYLVKPISPIALKKRICNVFGIKERV</sequence>
<evidence type="ECO:0000313" key="3">
    <source>
        <dbReference type="EMBL" id="HIU53094.1"/>
    </source>
</evidence>
<organism evidence="3 4">
    <name type="scientific">Candidatus Scatocola faecipullorum</name>
    <dbReference type="NCBI Taxonomy" id="2840917"/>
    <lineage>
        <taxon>Bacteria</taxon>
        <taxon>Pseudomonadati</taxon>
        <taxon>Pseudomonadota</taxon>
        <taxon>Alphaproteobacteria</taxon>
        <taxon>Rhodospirillales</taxon>
        <taxon>Rhodospirillaceae</taxon>
        <taxon>Rhodospirillaceae incertae sedis</taxon>
        <taxon>Candidatus Scatocola</taxon>
    </lineage>
</organism>
<name>A0A9D1M3U5_9PROT</name>
<feature type="domain" description="Response regulatory" evidence="2">
    <location>
        <begin position="14"/>
        <end position="133"/>
    </location>
</feature>
<protein>
    <submittedName>
        <fullName evidence="3">Response regulator</fullName>
    </submittedName>
</protein>
<proteinExistence type="predicted"/>
<dbReference type="Gene3D" id="3.40.50.2300">
    <property type="match status" value="1"/>
</dbReference>
<dbReference type="PANTHER" id="PTHR43228">
    <property type="entry name" value="TWO-COMPONENT RESPONSE REGULATOR"/>
    <property type="match status" value="1"/>
</dbReference>